<gene>
    <name evidence="1" type="ordered locus">Os06g0689366</name>
    <name evidence="1" type="ORF">OSNPB_060689366</name>
</gene>
<keyword evidence="2" id="KW-1185">Reference proteome</keyword>
<reference evidence="1 2" key="3">
    <citation type="journal article" date="2013" name="Rice">
        <title>Improvement of the Oryza sativa Nipponbare reference genome using next generation sequence and optical map data.</title>
        <authorList>
            <person name="Kawahara Y."/>
            <person name="de la Bastide M."/>
            <person name="Hamilton J.P."/>
            <person name="Kanamori H."/>
            <person name="McCombie W.R."/>
            <person name="Ouyang S."/>
            <person name="Schwartz D.C."/>
            <person name="Tanaka T."/>
            <person name="Wu J."/>
            <person name="Zhou S."/>
            <person name="Childs K.L."/>
            <person name="Davidson R.M."/>
            <person name="Lin H."/>
            <person name="Quesada-Ocampo L."/>
            <person name="Vaillancourt B."/>
            <person name="Sakai H."/>
            <person name="Lee S.S."/>
            <person name="Kim J."/>
            <person name="Numa H."/>
            <person name="Itoh T."/>
            <person name="Buell C.R."/>
            <person name="Matsumoto T."/>
        </authorList>
    </citation>
    <scope>NUCLEOTIDE SEQUENCE [LARGE SCALE GENOMIC DNA]</scope>
    <source>
        <strain evidence="2">cv. Nipponbare</strain>
    </source>
</reference>
<protein>
    <submittedName>
        <fullName evidence="1">Os06g0689366 protein</fullName>
    </submittedName>
</protein>
<dbReference type="EMBL" id="AP014962">
    <property type="protein sequence ID" value="BAS99222.1"/>
    <property type="molecule type" value="Genomic_DNA"/>
</dbReference>
<dbReference type="InParanoid" id="A0A0P0X0I4"/>
<reference evidence="2" key="1">
    <citation type="journal article" date="2005" name="Nature">
        <title>The map-based sequence of the rice genome.</title>
        <authorList>
            <consortium name="International rice genome sequencing project (IRGSP)"/>
            <person name="Matsumoto T."/>
            <person name="Wu J."/>
            <person name="Kanamori H."/>
            <person name="Katayose Y."/>
            <person name="Fujisawa M."/>
            <person name="Namiki N."/>
            <person name="Mizuno H."/>
            <person name="Yamamoto K."/>
            <person name="Antonio B.A."/>
            <person name="Baba T."/>
            <person name="Sakata K."/>
            <person name="Nagamura Y."/>
            <person name="Aoki H."/>
            <person name="Arikawa K."/>
            <person name="Arita K."/>
            <person name="Bito T."/>
            <person name="Chiden Y."/>
            <person name="Fujitsuka N."/>
            <person name="Fukunaka R."/>
            <person name="Hamada M."/>
            <person name="Harada C."/>
            <person name="Hayashi A."/>
            <person name="Hijishita S."/>
            <person name="Honda M."/>
            <person name="Hosokawa S."/>
            <person name="Ichikawa Y."/>
            <person name="Idonuma A."/>
            <person name="Iijima M."/>
            <person name="Ikeda M."/>
            <person name="Ikeno M."/>
            <person name="Ito K."/>
            <person name="Ito S."/>
            <person name="Ito T."/>
            <person name="Ito Y."/>
            <person name="Ito Y."/>
            <person name="Iwabuchi A."/>
            <person name="Kamiya K."/>
            <person name="Karasawa W."/>
            <person name="Kurita K."/>
            <person name="Katagiri S."/>
            <person name="Kikuta A."/>
            <person name="Kobayashi H."/>
            <person name="Kobayashi N."/>
            <person name="Machita K."/>
            <person name="Maehara T."/>
            <person name="Masukawa M."/>
            <person name="Mizubayashi T."/>
            <person name="Mukai Y."/>
            <person name="Nagasaki H."/>
            <person name="Nagata Y."/>
            <person name="Naito S."/>
            <person name="Nakashima M."/>
            <person name="Nakama Y."/>
            <person name="Nakamichi Y."/>
            <person name="Nakamura M."/>
            <person name="Meguro A."/>
            <person name="Negishi M."/>
            <person name="Ohta I."/>
            <person name="Ohta T."/>
            <person name="Okamoto M."/>
            <person name="Ono N."/>
            <person name="Saji S."/>
            <person name="Sakaguchi M."/>
            <person name="Sakai K."/>
            <person name="Shibata M."/>
            <person name="Shimokawa T."/>
            <person name="Song J."/>
            <person name="Takazaki Y."/>
            <person name="Terasawa K."/>
            <person name="Tsugane M."/>
            <person name="Tsuji K."/>
            <person name="Ueda S."/>
            <person name="Waki K."/>
            <person name="Yamagata H."/>
            <person name="Yamamoto M."/>
            <person name="Yamamoto S."/>
            <person name="Yamane H."/>
            <person name="Yoshiki S."/>
            <person name="Yoshihara R."/>
            <person name="Yukawa K."/>
            <person name="Zhong H."/>
            <person name="Yano M."/>
            <person name="Yuan Q."/>
            <person name="Ouyang S."/>
            <person name="Liu J."/>
            <person name="Jones K.M."/>
            <person name="Gansberger K."/>
            <person name="Moffat K."/>
            <person name="Hill J."/>
            <person name="Bera J."/>
            <person name="Fadrosh D."/>
            <person name="Jin S."/>
            <person name="Johri S."/>
            <person name="Kim M."/>
            <person name="Overton L."/>
            <person name="Reardon M."/>
            <person name="Tsitrin T."/>
            <person name="Vuong H."/>
            <person name="Weaver B."/>
            <person name="Ciecko A."/>
            <person name="Tallon L."/>
            <person name="Jackson J."/>
            <person name="Pai G."/>
            <person name="Aken S.V."/>
            <person name="Utterback T."/>
            <person name="Reidmuller S."/>
            <person name="Feldblyum T."/>
            <person name="Hsiao J."/>
            <person name="Zismann V."/>
            <person name="Iobst S."/>
            <person name="de Vazeille A.R."/>
            <person name="Buell C.R."/>
            <person name="Ying K."/>
            <person name="Li Y."/>
            <person name="Lu T."/>
            <person name="Huang Y."/>
            <person name="Zhao Q."/>
            <person name="Feng Q."/>
            <person name="Zhang L."/>
            <person name="Zhu J."/>
            <person name="Weng Q."/>
            <person name="Mu J."/>
            <person name="Lu Y."/>
            <person name="Fan D."/>
            <person name="Liu Y."/>
            <person name="Guan J."/>
            <person name="Zhang Y."/>
            <person name="Yu S."/>
            <person name="Liu X."/>
            <person name="Zhang Y."/>
            <person name="Hong G."/>
            <person name="Han B."/>
            <person name="Choisne N."/>
            <person name="Demange N."/>
            <person name="Orjeda G."/>
            <person name="Samain S."/>
            <person name="Cattolico L."/>
            <person name="Pelletier E."/>
            <person name="Couloux A."/>
            <person name="Segurens B."/>
            <person name="Wincker P."/>
            <person name="D'Hont A."/>
            <person name="Scarpelli C."/>
            <person name="Weissenbach J."/>
            <person name="Salanoubat M."/>
            <person name="Quetier F."/>
            <person name="Yu Y."/>
            <person name="Kim H.R."/>
            <person name="Rambo T."/>
            <person name="Currie J."/>
            <person name="Collura K."/>
            <person name="Luo M."/>
            <person name="Yang T."/>
            <person name="Ammiraju J.S.S."/>
            <person name="Engler F."/>
            <person name="Soderlund C."/>
            <person name="Wing R.A."/>
            <person name="Palmer L.E."/>
            <person name="de la Bastide M."/>
            <person name="Spiegel L."/>
            <person name="Nascimento L."/>
            <person name="Zutavern T."/>
            <person name="O'Shaughnessy A."/>
            <person name="Dike S."/>
            <person name="Dedhia N."/>
            <person name="Preston R."/>
            <person name="Balija V."/>
            <person name="McCombie W.R."/>
            <person name="Chow T."/>
            <person name="Chen H."/>
            <person name="Chung M."/>
            <person name="Chen C."/>
            <person name="Shaw J."/>
            <person name="Wu H."/>
            <person name="Hsiao K."/>
            <person name="Chao Y."/>
            <person name="Chu M."/>
            <person name="Cheng C."/>
            <person name="Hour A."/>
            <person name="Lee P."/>
            <person name="Lin S."/>
            <person name="Lin Y."/>
            <person name="Liou J."/>
            <person name="Liu S."/>
            <person name="Hsing Y."/>
            <person name="Raghuvanshi S."/>
            <person name="Mohanty A."/>
            <person name="Bharti A.K."/>
            <person name="Gaur A."/>
            <person name="Gupta V."/>
            <person name="Kumar D."/>
            <person name="Ravi V."/>
            <person name="Vij S."/>
            <person name="Kapur A."/>
            <person name="Khurana P."/>
            <person name="Khurana P."/>
            <person name="Khurana J.P."/>
            <person name="Tyagi A.K."/>
            <person name="Gaikwad K."/>
            <person name="Singh A."/>
            <person name="Dalal V."/>
            <person name="Srivastava S."/>
            <person name="Dixit A."/>
            <person name="Pal A.K."/>
            <person name="Ghazi I.A."/>
            <person name="Yadav M."/>
            <person name="Pandit A."/>
            <person name="Bhargava A."/>
            <person name="Sureshbabu K."/>
            <person name="Batra K."/>
            <person name="Sharma T.R."/>
            <person name="Mohapatra T."/>
            <person name="Singh N.K."/>
            <person name="Messing J."/>
            <person name="Nelson A.B."/>
            <person name="Fuks G."/>
            <person name="Kavchok S."/>
            <person name="Keizer G."/>
            <person name="Linton E."/>
            <person name="Llaca V."/>
            <person name="Song R."/>
            <person name="Tanyolac B."/>
            <person name="Young S."/>
            <person name="Ho-Il K."/>
            <person name="Hahn J.H."/>
            <person name="Sangsakoo G."/>
            <person name="Vanavichit A."/>
            <person name="de Mattos Luiz.A.T."/>
            <person name="Zimmer P.D."/>
            <person name="Malone G."/>
            <person name="Dellagostin O."/>
            <person name="de Oliveira A.C."/>
            <person name="Bevan M."/>
            <person name="Bancroft I."/>
            <person name="Minx P."/>
            <person name="Cordum H."/>
            <person name="Wilson R."/>
            <person name="Cheng Z."/>
            <person name="Jin W."/>
            <person name="Jiang J."/>
            <person name="Leong S.A."/>
            <person name="Iwama H."/>
            <person name="Gojobori T."/>
            <person name="Itoh T."/>
            <person name="Niimura Y."/>
            <person name="Fujii Y."/>
            <person name="Habara T."/>
            <person name="Sakai H."/>
            <person name="Sato Y."/>
            <person name="Wilson G."/>
            <person name="Kumar K."/>
            <person name="McCouch S."/>
            <person name="Juretic N."/>
            <person name="Hoen D."/>
            <person name="Wright S."/>
            <person name="Bruskiewich R."/>
            <person name="Bureau T."/>
            <person name="Miyao A."/>
            <person name="Hirochika H."/>
            <person name="Nishikawa T."/>
            <person name="Kadowaki K."/>
            <person name="Sugiura M."/>
            <person name="Burr B."/>
            <person name="Sasaki T."/>
        </authorList>
    </citation>
    <scope>NUCLEOTIDE SEQUENCE [LARGE SCALE GENOMIC DNA]</scope>
    <source>
        <strain evidence="2">cv. Nipponbare</strain>
    </source>
</reference>
<dbReference type="PaxDb" id="39947-A0A0P0X0I4"/>
<dbReference type="AlphaFoldDB" id="A0A0P0X0I4"/>
<sequence>MVVKEKALEVLSATTGRLPPAAGVERGNSSIGGLLRSPAPCRETPERVVVVAALSTLVSAATETIARHCCWRPSKLAHC</sequence>
<evidence type="ECO:0000313" key="2">
    <source>
        <dbReference type="Proteomes" id="UP000059680"/>
    </source>
</evidence>
<reference evidence="1 2" key="2">
    <citation type="journal article" date="2013" name="Plant Cell Physiol.">
        <title>Rice Annotation Project Database (RAP-DB): an integrative and interactive database for rice genomics.</title>
        <authorList>
            <person name="Sakai H."/>
            <person name="Lee S.S."/>
            <person name="Tanaka T."/>
            <person name="Numa H."/>
            <person name="Kim J."/>
            <person name="Kawahara Y."/>
            <person name="Wakimoto H."/>
            <person name="Yang C.C."/>
            <person name="Iwamoto M."/>
            <person name="Abe T."/>
            <person name="Yamada Y."/>
            <person name="Muto A."/>
            <person name="Inokuchi H."/>
            <person name="Ikemura T."/>
            <person name="Matsumoto T."/>
            <person name="Sasaki T."/>
            <person name="Itoh T."/>
        </authorList>
    </citation>
    <scope>NUCLEOTIDE SEQUENCE [LARGE SCALE GENOMIC DNA]</scope>
    <source>
        <strain evidence="2">cv. Nipponbare</strain>
    </source>
</reference>
<dbReference type="Proteomes" id="UP000059680">
    <property type="component" value="Chromosome 6"/>
</dbReference>
<name>A0A0P0X0I4_ORYSJ</name>
<evidence type="ECO:0000313" key="1">
    <source>
        <dbReference type="EMBL" id="BAS99222.1"/>
    </source>
</evidence>
<proteinExistence type="predicted"/>
<accession>A0A0P0X0I4</accession>
<organism evidence="1 2">
    <name type="scientific">Oryza sativa subsp. japonica</name>
    <name type="common">Rice</name>
    <dbReference type="NCBI Taxonomy" id="39947"/>
    <lineage>
        <taxon>Eukaryota</taxon>
        <taxon>Viridiplantae</taxon>
        <taxon>Streptophyta</taxon>
        <taxon>Embryophyta</taxon>
        <taxon>Tracheophyta</taxon>
        <taxon>Spermatophyta</taxon>
        <taxon>Magnoliopsida</taxon>
        <taxon>Liliopsida</taxon>
        <taxon>Poales</taxon>
        <taxon>Poaceae</taxon>
        <taxon>BOP clade</taxon>
        <taxon>Oryzoideae</taxon>
        <taxon>Oryzeae</taxon>
        <taxon>Oryzinae</taxon>
        <taxon>Oryza</taxon>
        <taxon>Oryza sativa</taxon>
    </lineage>
</organism>